<evidence type="ECO:0000313" key="2">
    <source>
        <dbReference type="Proteomes" id="UP000075398"/>
    </source>
</evidence>
<dbReference type="Proteomes" id="UP000075398">
    <property type="component" value="Unassembled WGS sequence"/>
</dbReference>
<evidence type="ECO:0000313" key="1">
    <source>
        <dbReference type="EMBL" id="KYC51944.1"/>
    </source>
</evidence>
<dbReference type="EMBL" id="LNGC01000040">
    <property type="protein sequence ID" value="KYC51944.1"/>
    <property type="molecule type" value="Genomic_DNA"/>
</dbReference>
<organism evidence="1 2">
    <name type="scientific">Candidatus Methanofastidiosum methylothiophilum</name>
    <dbReference type="NCBI Taxonomy" id="1705564"/>
    <lineage>
        <taxon>Archaea</taxon>
        <taxon>Methanobacteriati</taxon>
        <taxon>Methanobacteriota</taxon>
        <taxon>Stenosarchaea group</taxon>
        <taxon>Candidatus Methanofastidiosia</taxon>
        <taxon>Candidatus Methanofastidiosales</taxon>
        <taxon>Candidatus Methanofastidiosaceae</taxon>
        <taxon>Candidatus Methanofastidiosum</taxon>
    </lineage>
</organism>
<proteinExistence type="predicted"/>
<sequence>MNDNDVKITLNTRFKNVDNVYDKILTSNRGLMGGIPLFDALESAVNKDMPFTLLAIGLTLILVNKIKEDAYER</sequence>
<protein>
    <submittedName>
        <fullName evidence="1">Uncharacterized protein</fullName>
    </submittedName>
</protein>
<reference evidence="1 2" key="1">
    <citation type="journal article" date="2016" name="ISME J.">
        <title>Chasing the elusive Euryarchaeota class WSA2: genomes reveal a uniquely fastidious methyl-reducing methanogen.</title>
        <authorList>
            <person name="Nobu M.K."/>
            <person name="Narihiro T."/>
            <person name="Kuroda K."/>
            <person name="Mei R."/>
            <person name="Liu W.T."/>
        </authorList>
    </citation>
    <scope>NUCLEOTIDE SEQUENCE [LARGE SCALE GENOMIC DNA]</scope>
    <source>
        <strain evidence="1">U1lsi0528_Bin055</strain>
    </source>
</reference>
<gene>
    <name evidence="1" type="ORF">AMQ22_01079</name>
</gene>
<name>A0A150J4Q8_9EURY</name>
<dbReference type="AlphaFoldDB" id="A0A150J4Q8"/>
<comment type="caution">
    <text evidence="1">The sequence shown here is derived from an EMBL/GenBank/DDBJ whole genome shotgun (WGS) entry which is preliminary data.</text>
</comment>
<accession>A0A150J4Q8</accession>